<protein>
    <recommendedName>
        <fullName evidence="3 8">Glutamate decarboxylase</fullName>
        <ecNumber evidence="3 8">4.1.1.15</ecNumber>
    </recommendedName>
</protein>
<evidence type="ECO:0000313" key="11">
    <source>
        <dbReference type="Proteomes" id="UP001279681"/>
    </source>
</evidence>
<dbReference type="InterPro" id="IPR015424">
    <property type="entry name" value="PyrdxlP-dep_Trfase"/>
</dbReference>
<keyword evidence="11" id="KW-1185">Reference proteome</keyword>
<accession>A0ABU4W925</accession>
<dbReference type="EMBL" id="JAVIKH010000006">
    <property type="protein sequence ID" value="MDX8336013.1"/>
    <property type="molecule type" value="Genomic_DNA"/>
</dbReference>
<comment type="cofactor">
    <cofactor evidence="1 7">
        <name>pyridoxal 5'-phosphate</name>
        <dbReference type="ChEBI" id="CHEBI:597326"/>
    </cofactor>
</comment>
<dbReference type="InterPro" id="IPR002129">
    <property type="entry name" value="PyrdxlP-dep_de-COase"/>
</dbReference>
<gene>
    <name evidence="10" type="ORF">RFV38_05805</name>
</gene>
<dbReference type="GO" id="GO:0004351">
    <property type="term" value="F:glutamate decarboxylase activity"/>
    <property type="evidence" value="ECO:0007669"/>
    <property type="project" value="UniProtKB-EC"/>
</dbReference>
<evidence type="ECO:0000256" key="3">
    <source>
        <dbReference type="ARBA" id="ARBA00012421"/>
    </source>
</evidence>
<dbReference type="Gene3D" id="3.40.640.10">
    <property type="entry name" value="Type I PLP-dependent aspartate aminotransferase-like (Major domain)"/>
    <property type="match status" value="1"/>
</dbReference>
<dbReference type="Proteomes" id="UP001279681">
    <property type="component" value="Unassembled WGS sequence"/>
</dbReference>
<dbReference type="PANTHER" id="PTHR43321">
    <property type="entry name" value="GLUTAMATE DECARBOXYLASE"/>
    <property type="match status" value="1"/>
</dbReference>
<dbReference type="PANTHER" id="PTHR43321:SF3">
    <property type="entry name" value="GLUTAMATE DECARBOXYLASE"/>
    <property type="match status" value="1"/>
</dbReference>
<comment type="catalytic activity">
    <reaction evidence="6 8">
        <text>L-glutamate + H(+) = 4-aminobutanoate + CO2</text>
        <dbReference type="Rhea" id="RHEA:17785"/>
        <dbReference type="ChEBI" id="CHEBI:15378"/>
        <dbReference type="ChEBI" id="CHEBI:16526"/>
        <dbReference type="ChEBI" id="CHEBI:29985"/>
        <dbReference type="ChEBI" id="CHEBI:59888"/>
        <dbReference type="EC" id="4.1.1.15"/>
    </reaction>
</comment>
<keyword evidence="5 7" id="KW-0456">Lyase</keyword>
<dbReference type="NCBIfam" id="TIGR01788">
    <property type="entry name" value="Glu-decarb-GAD"/>
    <property type="match status" value="1"/>
</dbReference>
<evidence type="ECO:0000256" key="1">
    <source>
        <dbReference type="ARBA" id="ARBA00001933"/>
    </source>
</evidence>
<dbReference type="Gene3D" id="4.10.280.50">
    <property type="match status" value="1"/>
</dbReference>
<evidence type="ECO:0000256" key="5">
    <source>
        <dbReference type="ARBA" id="ARBA00023239"/>
    </source>
</evidence>
<sequence length="486" mass="55756">MLHRRKSSEEREKEYEFAPDNSTTPLYGSYESAHVLPREVINEKAVNPNIAYRLVADEMLHDGNPRYNLATFVQTYMEPEATQIMMDAVATNAIDKAEYPQTTEVEKRCVNIIANLWNAPTDEEYMGTSTVGSSEACMLGGMAMKFRWRKRAEALGIDINAKKPNLVVSSGFQVVWEKFCVYWDVELREVPMKSLDELYLDPKDAVAACDEYTIGIVPIMGITYTGTFDDIVALDKELEEYNKTAKISVPIHVDAASGGLYLPFVNPELPWDFRLKNVVSISTSGHKFGLVYPGLGWVMWRDKEYLPEELLFKVAYLGAFEPTFQINFSRPGSQIWAQYYNFVRWGKEGYKAVHEKSRDVGIFLAKGLEKLGIFKILNNGENIPIVCWMLKEDPARAWTEYDLSDRLRYYGWQLPAYPLPKNLENVTIMRVLARADQSMEQISLLLKDIKDSIEYLNEHITVKKEVKKSEDHVAGYTHNEKRLLKK</sequence>
<keyword evidence="4 7" id="KW-0663">Pyridoxal phosphate</keyword>
<comment type="similarity">
    <text evidence="2 7">Belongs to the group II decarboxylase family.</text>
</comment>
<dbReference type="RefSeq" id="WP_320313418.1">
    <property type="nucleotide sequence ID" value="NZ_JAVIKH010000006.1"/>
</dbReference>
<dbReference type="Pfam" id="PF00282">
    <property type="entry name" value="Pyridoxal_deC"/>
    <property type="match status" value="1"/>
</dbReference>
<evidence type="ECO:0000256" key="9">
    <source>
        <dbReference type="SAM" id="MobiDB-lite"/>
    </source>
</evidence>
<evidence type="ECO:0000256" key="8">
    <source>
        <dbReference type="RuleBase" id="RU361171"/>
    </source>
</evidence>
<dbReference type="CDD" id="cd06450">
    <property type="entry name" value="DOPA_deC_like"/>
    <property type="match status" value="1"/>
</dbReference>
<feature type="region of interest" description="Disordered" evidence="9">
    <location>
        <begin position="1"/>
        <end position="20"/>
    </location>
</feature>
<dbReference type="EC" id="4.1.1.15" evidence="3 8"/>
<proteinExistence type="inferred from homology"/>
<dbReference type="SUPFAM" id="SSF53383">
    <property type="entry name" value="PLP-dependent transferases"/>
    <property type="match status" value="1"/>
</dbReference>
<evidence type="ECO:0000256" key="4">
    <source>
        <dbReference type="ARBA" id="ARBA00022898"/>
    </source>
</evidence>
<reference evidence="11" key="1">
    <citation type="submission" date="2023-07" db="EMBL/GenBank/DDBJ databases">
        <authorList>
            <person name="Colorado M.A."/>
            <person name="Villamil L.M."/>
            <person name="Melo J.F."/>
            <person name="Rodriguez J.A."/>
            <person name="Ruiz R.Y."/>
        </authorList>
    </citation>
    <scope>NUCLEOTIDE SEQUENCE [LARGE SCALE GENOMIC DNA]</scope>
    <source>
        <strain evidence="11">C33</strain>
    </source>
</reference>
<comment type="caution">
    <text evidence="10">The sequence shown here is derived from an EMBL/GenBank/DDBJ whole genome shotgun (WGS) entry which is preliminary data.</text>
</comment>
<evidence type="ECO:0000256" key="7">
    <source>
        <dbReference type="RuleBase" id="RU000382"/>
    </source>
</evidence>
<feature type="compositionally biased region" description="Basic and acidic residues" evidence="9">
    <location>
        <begin position="7"/>
        <end position="16"/>
    </location>
</feature>
<dbReference type="InterPro" id="IPR015421">
    <property type="entry name" value="PyrdxlP-dep_Trfase_major"/>
</dbReference>
<evidence type="ECO:0000256" key="2">
    <source>
        <dbReference type="ARBA" id="ARBA00009533"/>
    </source>
</evidence>
<organism evidence="10 11">
    <name type="scientific">Candidatus Cetobacterium colombiensis</name>
    <dbReference type="NCBI Taxonomy" id="3073100"/>
    <lineage>
        <taxon>Bacteria</taxon>
        <taxon>Fusobacteriati</taxon>
        <taxon>Fusobacteriota</taxon>
        <taxon>Fusobacteriia</taxon>
        <taxon>Fusobacteriales</taxon>
        <taxon>Fusobacteriaceae</taxon>
        <taxon>Cetobacterium</taxon>
    </lineage>
</organism>
<keyword evidence="8" id="KW-0210">Decarboxylase</keyword>
<evidence type="ECO:0000256" key="6">
    <source>
        <dbReference type="ARBA" id="ARBA00048868"/>
    </source>
</evidence>
<dbReference type="Gene3D" id="3.90.1150.160">
    <property type="match status" value="1"/>
</dbReference>
<name>A0ABU4W925_9FUSO</name>
<dbReference type="InterPro" id="IPR010107">
    <property type="entry name" value="Glutamate_decarboxylase"/>
</dbReference>
<evidence type="ECO:0000313" key="10">
    <source>
        <dbReference type="EMBL" id="MDX8336013.1"/>
    </source>
</evidence>